<dbReference type="InterPro" id="IPR008271">
    <property type="entry name" value="Ser/Thr_kinase_AS"/>
</dbReference>
<evidence type="ECO:0000259" key="7">
    <source>
        <dbReference type="PROSITE" id="PS50011"/>
    </source>
</evidence>
<dbReference type="GO" id="GO:0030154">
    <property type="term" value="P:cell differentiation"/>
    <property type="evidence" value="ECO:0007669"/>
    <property type="project" value="TreeGrafter"/>
</dbReference>
<keyword evidence="2" id="KW-0723">Serine/threonine-protein kinase</keyword>
<keyword evidence="5" id="KW-0418">Kinase</keyword>
<dbReference type="GO" id="GO:0004674">
    <property type="term" value="F:protein serine/threonine kinase activity"/>
    <property type="evidence" value="ECO:0007669"/>
    <property type="project" value="UniProtKB-KW"/>
</dbReference>
<dbReference type="SUPFAM" id="SSF56112">
    <property type="entry name" value="Protein kinase-like (PK-like)"/>
    <property type="match status" value="1"/>
</dbReference>
<dbReference type="GO" id="GO:0005737">
    <property type="term" value="C:cytoplasm"/>
    <property type="evidence" value="ECO:0007669"/>
    <property type="project" value="TreeGrafter"/>
</dbReference>
<dbReference type="InterPro" id="IPR011009">
    <property type="entry name" value="Kinase-like_dom_sf"/>
</dbReference>
<accession>A0A6C0H409</accession>
<evidence type="ECO:0000313" key="8">
    <source>
        <dbReference type="EMBL" id="QHT74885.1"/>
    </source>
</evidence>
<dbReference type="AlphaFoldDB" id="A0A6C0H409"/>
<dbReference type="PROSITE" id="PS00108">
    <property type="entry name" value="PROTEIN_KINASE_ST"/>
    <property type="match status" value="1"/>
</dbReference>
<keyword evidence="4" id="KW-0547">Nucleotide-binding</keyword>
<evidence type="ECO:0000256" key="2">
    <source>
        <dbReference type="ARBA" id="ARBA00022527"/>
    </source>
</evidence>
<dbReference type="Gene3D" id="1.10.510.10">
    <property type="entry name" value="Transferase(Phosphotransferase) domain 1"/>
    <property type="match status" value="1"/>
</dbReference>
<dbReference type="SMART" id="SM00220">
    <property type="entry name" value="S_TKc"/>
    <property type="match status" value="1"/>
</dbReference>
<dbReference type="PANTHER" id="PTHR24057:SF0">
    <property type="entry name" value="PROTEIN KINASE SHAGGY-RELATED"/>
    <property type="match status" value="1"/>
</dbReference>
<dbReference type="PANTHER" id="PTHR24057">
    <property type="entry name" value="GLYCOGEN SYNTHASE KINASE-3 ALPHA"/>
    <property type="match status" value="1"/>
</dbReference>
<evidence type="ECO:0000256" key="6">
    <source>
        <dbReference type="ARBA" id="ARBA00022840"/>
    </source>
</evidence>
<dbReference type="GO" id="GO:0005524">
    <property type="term" value="F:ATP binding"/>
    <property type="evidence" value="ECO:0007669"/>
    <property type="project" value="UniProtKB-KW"/>
</dbReference>
<name>A0A6C0H409_9ZZZZ</name>
<reference evidence="8" key="1">
    <citation type="journal article" date="2020" name="Nature">
        <title>Giant virus diversity and host interactions through global metagenomics.</title>
        <authorList>
            <person name="Schulz F."/>
            <person name="Roux S."/>
            <person name="Paez-Espino D."/>
            <person name="Jungbluth S."/>
            <person name="Walsh D.A."/>
            <person name="Denef V.J."/>
            <person name="McMahon K.D."/>
            <person name="Konstantinidis K.T."/>
            <person name="Eloe-Fadrosh E.A."/>
            <person name="Kyrpides N.C."/>
            <person name="Woyke T."/>
        </authorList>
    </citation>
    <scope>NUCLEOTIDE SEQUENCE</scope>
    <source>
        <strain evidence="8">GVMAG-M-3300023179-62</strain>
    </source>
</reference>
<evidence type="ECO:0000256" key="3">
    <source>
        <dbReference type="ARBA" id="ARBA00022679"/>
    </source>
</evidence>
<keyword evidence="3" id="KW-0808">Transferase</keyword>
<sequence>MSDFILKEKKLEMYTPVILSDEEWASGAFGKVYVVDTPTGKIAVKSVPELEGHVNRELETCKRLASENHPNIVQLLGYWIENTTLFLVMEFMPETLNNLLDRLSLAKMRMKMCLMYELMLQLACALEHLEKIRLMHRDIKPDNILINVCPIRLVLADFGSAKFVEHGETHATYMCTRFYRAPCLILDRNMYSTSIDIWSFGCVLAEFSYGRPLFTGSTQADVLSRIIKIRGMVTVDDIAHMPTSHPENIDISIVCASKPWCKVFTRRINDKRINTSYGDKYENILDACLQWNPLKRISASNLVQKFK</sequence>
<organism evidence="8">
    <name type="scientific">viral metagenome</name>
    <dbReference type="NCBI Taxonomy" id="1070528"/>
    <lineage>
        <taxon>unclassified sequences</taxon>
        <taxon>metagenomes</taxon>
        <taxon>organismal metagenomes</taxon>
    </lineage>
</organism>
<proteinExistence type="inferred from homology"/>
<dbReference type="PROSITE" id="PS50011">
    <property type="entry name" value="PROTEIN_KINASE_DOM"/>
    <property type="match status" value="1"/>
</dbReference>
<dbReference type="Gene3D" id="3.30.200.20">
    <property type="entry name" value="Phosphorylase Kinase, domain 1"/>
    <property type="match status" value="1"/>
</dbReference>
<dbReference type="InterPro" id="IPR000719">
    <property type="entry name" value="Prot_kinase_dom"/>
</dbReference>
<evidence type="ECO:0000256" key="4">
    <source>
        <dbReference type="ARBA" id="ARBA00022741"/>
    </source>
</evidence>
<dbReference type="InterPro" id="IPR050591">
    <property type="entry name" value="GSK-3"/>
</dbReference>
<keyword evidence="6" id="KW-0067">ATP-binding</keyword>
<dbReference type="Pfam" id="PF00069">
    <property type="entry name" value="Pkinase"/>
    <property type="match status" value="1"/>
</dbReference>
<dbReference type="GO" id="GO:0005634">
    <property type="term" value="C:nucleus"/>
    <property type="evidence" value="ECO:0007669"/>
    <property type="project" value="TreeGrafter"/>
</dbReference>
<dbReference type="GO" id="GO:0007165">
    <property type="term" value="P:signal transduction"/>
    <property type="evidence" value="ECO:0007669"/>
    <property type="project" value="TreeGrafter"/>
</dbReference>
<comment type="similarity">
    <text evidence="1">Belongs to the protein kinase superfamily. CMGC Ser/Thr protein kinase family. GSK-3 subfamily.</text>
</comment>
<protein>
    <recommendedName>
        <fullName evidence="7">Protein kinase domain-containing protein</fullName>
    </recommendedName>
</protein>
<evidence type="ECO:0000256" key="1">
    <source>
        <dbReference type="ARBA" id="ARBA00005527"/>
    </source>
</evidence>
<evidence type="ECO:0000256" key="5">
    <source>
        <dbReference type="ARBA" id="ARBA00022777"/>
    </source>
</evidence>
<feature type="domain" description="Protein kinase" evidence="7">
    <location>
        <begin position="18"/>
        <end position="307"/>
    </location>
</feature>
<dbReference type="EMBL" id="MN739859">
    <property type="protein sequence ID" value="QHT74885.1"/>
    <property type="molecule type" value="Genomic_DNA"/>
</dbReference>